<dbReference type="EMBL" id="CP069107">
    <property type="protein sequence ID" value="QSS57581.1"/>
    <property type="molecule type" value="Genomic_DNA"/>
</dbReference>
<sequence length="112" mass="13197">MCSLMGLIANLVECGERRWSWYIIYGFQFTQTRIIFPYRLKPHGFHSNSFLNYTNFSQASVKKFLTRIFAAWLSNSLPISPVTTHPVYAQRYFCGRSFPCVTQRECLLRIKE</sequence>
<reference evidence="1" key="1">
    <citation type="submission" date="2021-01" db="EMBL/GenBank/DDBJ databases">
        <title>Chromosome-level genome assembly of a human fungal pathogen reveals clustering of transcriptionally co-regulated genes.</title>
        <authorList>
            <person name="Voorhies M."/>
            <person name="Cohen S."/>
            <person name="Shea T.P."/>
            <person name="Petrus S."/>
            <person name="Munoz J.F."/>
            <person name="Poplawski S."/>
            <person name="Goldman W.E."/>
            <person name="Michael T."/>
            <person name="Cuomo C.A."/>
            <person name="Sil A."/>
            <person name="Beyhan S."/>
        </authorList>
    </citation>
    <scope>NUCLEOTIDE SEQUENCE</scope>
    <source>
        <strain evidence="1">H88</strain>
    </source>
</reference>
<evidence type="ECO:0000313" key="1">
    <source>
        <dbReference type="EMBL" id="QSS57581.1"/>
    </source>
</evidence>
<dbReference type="VEuPathDB" id="FungiDB:I7I53_11807"/>
<gene>
    <name evidence="1" type="ORF">I7I53_11807</name>
</gene>
<protein>
    <submittedName>
        <fullName evidence="1">NAD-binding Rossmann fold oxidoreductase</fullName>
    </submittedName>
</protein>
<proteinExistence type="predicted"/>
<organism evidence="1 2">
    <name type="scientific">Ajellomyces capsulatus (strain H88)</name>
    <name type="common">Darling's disease fungus</name>
    <name type="synonym">Histoplasma capsulatum</name>
    <dbReference type="NCBI Taxonomy" id="544711"/>
    <lineage>
        <taxon>Eukaryota</taxon>
        <taxon>Fungi</taxon>
        <taxon>Dikarya</taxon>
        <taxon>Ascomycota</taxon>
        <taxon>Pezizomycotina</taxon>
        <taxon>Eurotiomycetes</taxon>
        <taxon>Eurotiomycetidae</taxon>
        <taxon>Onygenales</taxon>
        <taxon>Ajellomycetaceae</taxon>
        <taxon>Histoplasma</taxon>
    </lineage>
</organism>
<dbReference type="Proteomes" id="UP000663419">
    <property type="component" value="Chromosome 6"/>
</dbReference>
<dbReference type="AlphaFoldDB" id="A0A8A1LUX1"/>
<accession>A0A8A1LUX1</accession>
<name>A0A8A1LUX1_AJEC8</name>
<evidence type="ECO:0000313" key="2">
    <source>
        <dbReference type="Proteomes" id="UP000663419"/>
    </source>
</evidence>